<accession>A0A3M4LI24</accession>
<keyword evidence="1" id="KW-0472">Membrane</keyword>
<dbReference type="AlphaFoldDB" id="A0A3M4LI24"/>
<dbReference type="Proteomes" id="UP000277236">
    <property type="component" value="Unassembled WGS sequence"/>
</dbReference>
<keyword evidence="1" id="KW-0812">Transmembrane</keyword>
<evidence type="ECO:0000313" key="3">
    <source>
        <dbReference type="Proteomes" id="UP000277236"/>
    </source>
</evidence>
<feature type="transmembrane region" description="Helical" evidence="1">
    <location>
        <begin position="12"/>
        <end position="29"/>
    </location>
</feature>
<organism evidence="2 3">
    <name type="scientific">Pseudomonas cichorii</name>
    <dbReference type="NCBI Taxonomy" id="36746"/>
    <lineage>
        <taxon>Bacteria</taxon>
        <taxon>Pseudomonadati</taxon>
        <taxon>Pseudomonadota</taxon>
        <taxon>Gammaproteobacteria</taxon>
        <taxon>Pseudomonadales</taxon>
        <taxon>Pseudomonadaceae</taxon>
        <taxon>Pseudomonas</taxon>
    </lineage>
</organism>
<comment type="caution">
    <text evidence="2">The sequence shown here is derived from an EMBL/GenBank/DDBJ whole genome shotgun (WGS) entry which is preliminary data.</text>
</comment>
<keyword evidence="1" id="KW-1133">Transmembrane helix</keyword>
<evidence type="ECO:0000256" key="1">
    <source>
        <dbReference type="SAM" id="Phobius"/>
    </source>
</evidence>
<sequence length="69" mass="7773">MDLLFDFLLNTLCYKVGLWVMKVITFGRFKGKSSYWFGFILMLGGLVVLAVLIGFITLLVMINAHSPAQ</sequence>
<dbReference type="RefSeq" id="WP_122318416.1">
    <property type="nucleotide sequence ID" value="NZ_RBRE01000091.1"/>
</dbReference>
<dbReference type="EMBL" id="RBRE01000091">
    <property type="protein sequence ID" value="RMQ40804.1"/>
    <property type="molecule type" value="Genomic_DNA"/>
</dbReference>
<dbReference type="OrthoDB" id="7022006at2"/>
<protein>
    <submittedName>
        <fullName evidence="2">Uncharacterized protein</fullName>
    </submittedName>
</protein>
<evidence type="ECO:0000313" key="2">
    <source>
        <dbReference type="EMBL" id="RMQ40804.1"/>
    </source>
</evidence>
<name>A0A3M4LI24_PSECI</name>
<feature type="transmembrane region" description="Helical" evidence="1">
    <location>
        <begin position="35"/>
        <end position="62"/>
    </location>
</feature>
<gene>
    <name evidence="2" type="ORF">ALQ04_00929</name>
</gene>
<proteinExistence type="predicted"/>
<reference evidence="2 3" key="1">
    <citation type="submission" date="2018-08" db="EMBL/GenBank/DDBJ databases">
        <title>Recombination of ecologically and evolutionarily significant loci maintains genetic cohesion in the Pseudomonas syringae species complex.</title>
        <authorList>
            <person name="Dillon M."/>
            <person name="Thakur S."/>
            <person name="Almeida R.N.D."/>
            <person name="Weir B.S."/>
            <person name="Guttman D.S."/>
        </authorList>
    </citation>
    <scope>NUCLEOTIDE SEQUENCE [LARGE SCALE GENOMIC DNA]</scope>
    <source>
        <strain evidence="2 3">ICMP 3353</strain>
    </source>
</reference>